<accession>A0A8S5LYC0</accession>
<evidence type="ECO:0000313" key="1">
    <source>
        <dbReference type="EMBL" id="DAD74839.1"/>
    </source>
</evidence>
<organism evidence="1">
    <name type="scientific">Myoviridae sp. ctrnx29</name>
    <dbReference type="NCBI Taxonomy" id="2826704"/>
    <lineage>
        <taxon>Viruses</taxon>
        <taxon>Duplodnaviria</taxon>
        <taxon>Heunggongvirae</taxon>
        <taxon>Uroviricota</taxon>
        <taxon>Caudoviricetes</taxon>
    </lineage>
</organism>
<dbReference type="EMBL" id="BK014766">
    <property type="protein sequence ID" value="DAD74839.1"/>
    <property type="molecule type" value="Genomic_DNA"/>
</dbReference>
<reference evidence="1" key="1">
    <citation type="journal article" date="2021" name="Proc. Natl. Acad. Sci. U.S.A.">
        <title>A Catalog of Tens of Thousands of Viruses from Human Metagenomes Reveals Hidden Associations with Chronic Diseases.</title>
        <authorList>
            <person name="Tisza M.J."/>
            <person name="Buck C.B."/>
        </authorList>
    </citation>
    <scope>NUCLEOTIDE SEQUENCE</scope>
    <source>
        <strain evidence="1">Ctrnx29</strain>
    </source>
</reference>
<dbReference type="InterPro" id="IPR009279">
    <property type="entry name" value="Portal_Mu"/>
</dbReference>
<dbReference type="Pfam" id="PF06074">
    <property type="entry name" value="Portal_Mu"/>
    <property type="match status" value="1"/>
</dbReference>
<sequence length="520" mass="57245">MADGLFMPDGTFQPFSSAELSTELATRQNAGVCFGELEGWLSTLPDPDPVLRRRGDDARVLQELSADDQVTTAMLSRKNRVLNCPHLTFRAGAPEGATPSPEAEELHRRFMQDLERTNLRTVVSGMLDAPFYGFTPLELIWRFDGDWWHIVDIVPKPYHWFRFDSRNQPVFVGEYGLFCADPRPLPAGKFVLVTHHATYDNPYGLRLLSRCLWPVSFKRGGLSFYARFVERHGMPWVVGEAPARATALEKQDMARGLSRMVQDAVAVIPYGANVKLEGAGQTQGQLHEQFLARQDRAISKVLMGQTLTVEMEGKNSQAAAQTHADVADDLADADKAMVTDAWNEITWLYAQVNAGPGVFAPLAEYDDPEDLNVQADLGRKIREMGAKFTREYFTGRFGLKPEEFTLEDESMPPEGATAAGADFSAPSGWEKTTAEKAQGNLDVAIVKMLPGALKASAEFVTQIENEIRSAKSYEDLEEGLAALLSPAMAPDVLESFLARAMTAAAGFGAAAVQAEEEEDD</sequence>
<proteinExistence type="predicted"/>
<name>A0A8S5LYC0_9CAUD</name>
<protein>
    <submittedName>
        <fullName evidence="1">Portal</fullName>
    </submittedName>
</protein>